<evidence type="ECO:0000313" key="3">
    <source>
        <dbReference type="Proteomes" id="UP000735302"/>
    </source>
</evidence>
<dbReference type="Gene3D" id="2.60.120.690">
    <property type="entry name" value="Proprotein convertase subtilisin/kexin type 9"/>
    <property type="match status" value="2"/>
</dbReference>
<dbReference type="InterPro" id="IPR041254">
    <property type="entry name" value="PCSK9_C1"/>
</dbReference>
<keyword evidence="3" id="KW-1185">Reference proteome</keyword>
<evidence type="ECO:0000313" key="2">
    <source>
        <dbReference type="EMBL" id="GFO07794.1"/>
    </source>
</evidence>
<dbReference type="Proteomes" id="UP000735302">
    <property type="component" value="Unassembled WGS sequence"/>
</dbReference>
<sequence>MVSAGVQAQARCCSRKSLICTYRTAGPSGSGVDDQVVVPCTSGTYPLGCSTWTWASHSDGSYFTNSSCIGQNDDPTVGVYSYAACCSGLGGQCRTVYSQPSGQNQGDTASVMCPSGLVMTGCNVFSKYGRAAGAQISVSNGLISCKAVNGFTKYGGETGVQAIATCCPR</sequence>
<protein>
    <submittedName>
        <fullName evidence="2">Proprotein convertase subtilisin/kexin type 9</fullName>
    </submittedName>
</protein>
<comment type="caution">
    <text evidence="2">The sequence shown here is derived from an EMBL/GenBank/DDBJ whole genome shotgun (WGS) entry which is preliminary data.</text>
</comment>
<evidence type="ECO:0000259" key="1">
    <source>
        <dbReference type="Pfam" id="PF18459"/>
    </source>
</evidence>
<reference evidence="2 3" key="1">
    <citation type="journal article" date="2021" name="Elife">
        <title>Chloroplast acquisition without the gene transfer in kleptoplastic sea slugs, Plakobranchus ocellatus.</title>
        <authorList>
            <person name="Maeda T."/>
            <person name="Takahashi S."/>
            <person name="Yoshida T."/>
            <person name="Shimamura S."/>
            <person name="Takaki Y."/>
            <person name="Nagai Y."/>
            <person name="Toyoda A."/>
            <person name="Suzuki Y."/>
            <person name="Arimoto A."/>
            <person name="Ishii H."/>
            <person name="Satoh N."/>
            <person name="Nishiyama T."/>
            <person name="Hasebe M."/>
            <person name="Maruyama T."/>
            <person name="Minagawa J."/>
            <person name="Obokata J."/>
            <person name="Shigenobu S."/>
        </authorList>
    </citation>
    <scope>NUCLEOTIDE SEQUENCE [LARGE SCALE GENOMIC DNA]</scope>
</reference>
<dbReference type="EMBL" id="BLXT01003909">
    <property type="protein sequence ID" value="GFO07794.1"/>
    <property type="molecule type" value="Genomic_DNA"/>
</dbReference>
<feature type="domain" description="Proprotein convertase subtilisin/kexin type 9 C-terminal" evidence="1">
    <location>
        <begin position="93"/>
        <end position="167"/>
    </location>
</feature>
<proteinExistence type="predicted"/>
<dbReference type="Pfam" id="PF18459">
    <property type="entry name" value="PCSK9_C1"/>
    <property type="match status" value="1"/>
</dbReference>
<gene>
    <name evidence="2" type="ORF">PoB_003429900</name>
</gene>
<name>A0AAV4AN60_9GAST</name>
<dbReference type="AlphaFoldDB" id="A0AAV4AN60"/>
<organism evidence="2 3">
    <name type="scientific">Plakobranchus ocellatus</name>
    <dbReference type="NCBI Taxonomy" id="259542"/>
    <lineage>
        <taxon>Eukaryota</taxon>
        <taxon>Metazoa</taxon>
        <taxon>Spiralia</taxon>
        <taxon>Lophotrochozoa</taxon>
        <taxon>Mollusca</taxon>
        <taxon>Gastropoda</taxon>
        <taxon>Heterobranchia</taxon>
        <taxon>Euthyneura</taxon>
        <taxon>Panpulmonata</taxon>
        <taxon>Sacoglossa</taxon>
        <taxon>Placobranchoidea</taxon>
        <taxon>Plakobranchidae</taxon>
        <taxon>Plakobranchus</taxon>
    </lineage>
</organism>
<accession>A0AAV4AN60</accession>